<dbReference type="AlphaFoldDB" id="A0A822ESI8"/>
<name>A0A822ESI8_9BILA</name>
<organism evidence="1 2">
    <name type="scientific">Rotaria socialis</name>
    <dbReference type="NCBI Taxonomy" id="392032"/>
    <lineage>
        <taxon>Eukaryota</taxon>
        <taxon>Metazoa</taxon>
        <taxon>Spiralia</taxon>
        <taxon>Gnathifera</taxon>
        <taxon>Rotifera</taxon>
        <taxon>Eurotatoria</taxon>
        <taxon>Bdelloidea</taxon>
        <taxon>Philodinida</taxon>
        <taxon>Philodinidae</taxon>
        <taxon>Rotaria</taxon>
    </lineage>
</organism>
<evidence type="ECO:0000313" key="2">
    <source>
        <dbReference type="Proteomes" id="UP000663848"/>
    </source>
</evidence>
<evidence type="ECO:0000313" key="1">
    <source>
        <dbReference type="EMBL" id="CAF5108285.1"/>
    </source>
</evidence>
<dbReference type="Proteomes" id="UP000663848">
    <property type="component" value="Unassembled WGS sequence"/>
</dbReference>
<accession>A0A822ESI8</accession>
<comment type="caution">
    <text evidence="1">The sequence shown here is derived from an EMBL/GenBank/DDBJ whole genome shotgun (WGS) entry which is preliminary data.</text>
</comment>
<proteinExistence type="predicted"/>
<sequence>MNRCFSSLYSSESLIDSFIQSLDFNQFVNLQFLSLTSPSQSQLELLSSVIPNMLSLRSLRLLEQNDL</sequence>
<reference evidence="1" key="1">
    <citation type="submission" date="2021-02" db="EMBL/GenBank/DDBJ databases">
        <authorList>
            <person name="Nowell W R."/>
        </authorList>
    </citation>
    <scope>NUCLEOTIDE SEQUENCE</scope>
</reference>
<gene>
    <name evidence="1" type="ORF">QYT958_LOCUS45248</name>
</gene>
<feature type="non-terminal residue" evidence="1">
    <location>
        <position position="67"/>
    </location>
</feature>
<dbReference type="EMBL" id="CAJOBR010074279">
    <property type="protein sequence ID" value="CAF5108285.1"/>
    <property type="molecule type" value="Genomic_DNA"/>
</dbReference>
<protein>
    <submittedName>
        <fullName evidence="1">Uncharacterized protein</fullName>
    </submittedName>
</protein>
<feature type="non-terminal residue" evidence="1">
    <location>
        <position position="1"/>
    </location>
</feature>